<dbReference type="EMBL" id="JANPWB010000010">
    <property type="protein sequence ID" value="KAJ1138787.1"/>
    <property type="molecule type" value="Genomic_DNA"/>
</dbReference>
<dbReference type="AlphaFoldDB" id="A0AAV7QH25"/>
<comment type="caution">
    <text evidence="2">The sequence shown here is derived from an EMBL/GenBank/DDBJ whole genome shotgun (WGS) entry which is preliminary data.</text>
</comment>
<proteinExistence type="predicted"/>
<evidence type="ECO:0000256" key="1">
    <source>
        <dbReference type="SAM" id="MobiDB-lite"/>
    </source>
</evidence>
<gene>
    <name evidence="2" type="ORF">NDU88_005168</name>
</gene>
<name>A0AAV7QH25_PLEWA</name>
<organism evidence="2 3">
    <name type="scientific">Pleurodeles waltl</name>
    <name type="common">Iberian ribbed newt</name>
    <dbReference type="NCBI Taxonomy" id="8319"/>
    <lineage>
        <taxon>Eukaryota</taxon>
        <taxon>Metazoa</taxon>
        <taxon>Chordata</taxon>
        <taxon>Craniata</taxon>
        <taxon>Vertebrata</taxon>
        <taxon>Euteleostomi</taxon>
        <taxon>Amphibia</taxon>
        <taxon>Batrachia</taxon>
        <taxon>Caudata</taxon>
        <taxon>Salamandroidea</taxon>
        <taxon>Salamandridae</taxon>
        <taxon>Pleurodelinae</taxon>
        <taxon>Pleurodeles</taxon>
    </lineage>
</organism>
<sequence>MTAVAPPTGWRCTAGHSDRGRSAAARNGKSAVYRRLSAALENPPWRRSALRRHGDSDTPYRHPTLKFATGATAPVALQQLRRLHSEPASSLLGLSRCAGGRPFGGRPPAQRESQNGRRGLVTAVRSFGGNRMAGGDRRPPRLESPPTCIGFALRVIDTMEELKNLQSNVDKEEKNLRLWRPEAGRAIGIRRWSNGFAK</sequence>
<reference evidence="2" key="1">
    <citation type="journal article" date="2022" name="bioRxiv">
        <title>Sequencing and chromosome-scale assembly of the giantPleurodeles waltlgenome.</title>
        <authorList>
            <person name="Brown T."/>
            <person name="Elewa A."/>
            <person name="Iarovenko S."/>
            <person name="Subramanian E."/>
            <person name="Araus A.J."/>
            <person name="Petzold A."/>
            <person name="Susuki M."/>
            <person name="Suzuki K.-i.T."/>
            <person name="Hayashi T."/>
            <person name="Toyoda A."/>
            <person name="Oliveira C."/>
            <person name="Osipova E."/>
            <person name="Leigh N.D."/>
            <person name="Simon A."/>
            <person name="Yun M.H."/>
        </authorList>
    </citation>
    <scope>NUCLEOTIDE SEQUENCE</scope>
    <source>
        <strain evidence="2">20211129_DDA</strain>
        <tissue evidence="2">Liver</tissue>
    </source>
</reference>
<keyword evidence="3" id="KW-1185">Reference proteome</keyword>
<feature type="region of interest" description="Disordered" evidence="1">
    <location>
        <begin position="1"/>
        <end position="28"/>
    </location>
</feature>
<protein>
    <submittedName>
        <fullName evidence="2">Uncharacterized protein</fullName>
    </submittedName>
</protein>
<accession>A0AAV7QH25</accession>
<dbReference type="Proteomes" id="UP001066276">
    <property type="component" value="Chromosome 6"/>
</dbReference>
<evidence type="ECO:0000313" key="3">
    <source>
        <dbReference type="Proteomes" id="UP001066276"/>
    </source>
</evidence>
<evidence type="ECO:0000313" key="2">
    <source>
        <dbReference type="EMBL" id="KAJ1138787.1"/>
    </source>
</evidence>